<dbReference type="AlphaFoldDB" id="A0A7K1FWF5"/>
<evidence type="ECO:0000313" key="4">
    <source>
        <dbReference type="Proteomes" id="UP000460221"/>
    </source>
</evidence>
<comment type="caution">
    <text evidence="3">The sequence shown here is derived from an EMBL/GenBank/DDBJ whole genome shotgun (WGS) entry which is preliminary data.</text>
</comment>
<name>A0A7K1FWF5_9ACTN</name>
<organism evidence="3 4">
    <name type="scientific">Nakamurella alba</name>
    <dbReference type="NCBI Taxonomy" id="2665158"/>
    <lineage>
        <taxon>Bacteria</taxon>
        <taxon>Bacillati</taxon>
        <taxon>Actinomycetota</taxon>
        <taxon>Actinomycetes</taxon>
        <taxon>Nakamurellales</taxon>
        <taxon>Nakamurellaceae</taxon>
        <taxon>Nakamurella</taxon>
    </lineage>
</organism>
<dbReference type="Gene3D" id="6.10.140.530">
    <property type="match status" value="1"/>
</dbReference>
<dbReference type="EMBL" id="WLYK01000016">
    <property type="protein sequence ID" value="MTD17144.1"/>
    <property type="molecule type" value="Genomic_DNA"/>
</dbReference>
<proteinExistence type="predicted"/>
<dbReference type="InterPro" id="IPR005114">
    <property type="entry name" value="Helicase_assoc"/>
</dbReference>
<reference evidence="3 4" key="1">
    <citation type="submission" date="2019-11" db="EMBL/GenBank/DDBJ databases">
        <authorList>
            <person name="Jiang L.-Q."/>
        </authorList>
    </citation>
    <scope>NUCLEOTIDE SEQUENCE [LARGE SCALE GENOMIC DNA]</scope>
    <source>
        <strain evidence="3 4">YIM 132087</strain>
    </source>
</reference>
<accession>A0A7K1FWF5</accession>
<feature type="region of interest" description="Disordered" evidence="1">
    <location>
        <begin position="75"/>
        <end position="116"/>
    </location>
</feature>
<feature type="domain" description="Helicase-associated" evidence="2">
    <location>
        <begin position="27"/>
        <end position="86"/>
    </location>
</feature>
<evidence type="ECO:0000313" key="3">
    <source>
        <dbReference type="EMBL" id="MTD17144.1"/>
    </source>
</evidence>
<feature type="compositionally biased region" description="Basic and acidic residues" evidence="1">
    <location>
        <begin position="80"/>
        <end position="98"/>
    </location>
</feature>
<evidence type="ECO:0000256" key="1">
    <source>
        <dbReference type="SAM" id="MobiDB-lite"/>
    </source>
</evidence>
<dbReference type="Pfam" id="PF03457">
    <property type="entry name" value="HA"/>
    <property type="match status" value="1"/>
</dbReference>
<protein>
    <recommendedName>
        <fullName evidence="2">Helicase-associated domain-containing protein</fullName>
    </recommendedName>
</protein>
<gene>
    <name evidence="3" type="ORF">GIS00_24730</name>
</gene>
<keyword evidence="4" id="KW-1185">Reference proteome</keyword>
<sequence length="161" mass="18313">MRVTGGSCVNTDAESALPGVKGFQVADDRWRRRLDEAEAFVLQHGRFPRTTQLAPPQERHLGQWIYTQRRELRGLSLTEQRQRNLDRQLRDGGARGTDRSGPVGQSGRHHTDAGYRSAVGEDIFGRCPPRSPRPVPYQPCVVGAQRRLLPRSRCRDRMQSR</sequence>
<evidence type="ECO:0000259" key="2">
    <source>
        <dbReference type="Pfam" id="PF03457"/>
    </source>
</evidence>
<dbReference type="Proteomes" id="UP000460221">
    <property type="component" value="Unassembled WGS sequence"/>
</dbReference>